<name>A0A8J2PRH7_9HEXA</name>
<keyword evidence="4" id="KW-1185">Reference proteome</keyword>
<comment type="caution">
    <text evidence="3">The sequence shown here is derived from an EMBL/GenBank/DDBJ whole genome shotgun (WGS) entry which is preliminary data.</text>
</comment>
<accession>A0A8J2PRH7</accession>
<gene>
    <name evidence="3" type="ORF">AFUS01_LOCUS43400</name>
</gene>
<feature type="transmembrane region" description="Helical" evidence="2">
    <location>
        <begin position="131"/>
        <end position="151"/>
    </location>
</feature>
<keyword evidence="2" id="KW-0472">Membrane</keyword>
<reference evidence="3" key="1">
    <citation type="submission" date="2021-06" db="EMBL/GenBank/DDBJ databases">
        <authorList>
            <person name="Hodson N. C."/>
            <person name="Mongue J. A."/>
            <person name="Jaron S. K."/>
        </authorList>
    </citation>
    <scope>NUCLEOTIDE SEQUENCE</scope>
</reference>
<evidence type="ECO:0000313" key="4">
    <source>
        <dbReference type="Proteomes" id="UP000708208"/>
    </source>
</evidence>
<dbReference type="AlphaFoldDB" id="A0A8J2PRH7"/>
<feature type="compositionally biased region" description="Acidic residues" evidence="1">
    <location>
        <begin position="351"/>
        <end position="368"/>
    </location>
</feature>
<evidence type="ECO:0000256" key="1">
    <source>
        <dbReference type="SAM" id="MobiDB-lite"/>
    </source>
</evidence>
<evidence type="ECO:0000313" key="3">
    <source>
        <dbReference type="EMBL" id="CAG7833820.1"/>
    </source>
</evidence>
<proteinExistence type="predicted"/>
<protein>
    <submittedName>
        <fullName evidence="3">Uncharacterized protein</fullName>
    </submittedName>
</protein>
<evidence type="ECO:0000256" key="2">
    <source>
        <dbReference type="SAM" id="Phobius"/>
    </source>
</evidence>
<sequence>MNCAMASELALVQALIPEGNYFIPLFVFCFVVDASITFFWTAGGHFSVFFLLNFFHSFNELLDQEILDLRKSKPSKIQLVRSLNQLKKLRLEVELFNKFCPNMIYSIKIINMTTAISGIFCGIRFMDSSPLMSTTFLAVGVNCVVAFVFMFDHAFQIPEKFGMLKAMVSEGSTQVFWFKRVLYNADRINLASIPNNVAVQAGPFKILKDRMSSHSSRVDEEPKNMEQLQEFIQIMETWDHEHMKAWFERTLGDVEHAQPLFEVFFKPGADPKLLSHFKNVFFTFASQVVTEMESGVSEEPSSGNTDVNELTTAECSTSSPCEESPLSTRRRSFKLRYFTRQKPESLINGSEADDEMTDSADSSLDEDSLLGSFGGQPPKSSEEENIADSSFEEDVIAIRRALKRPRIDTKPVLVNLSTFGPFRQCENWDCRW</sequence>
<keyword evidence="2" id="KW-1133">Transmembrane helix</keyword>
<feature type="compositionally biased region" description="Polar residues" evidence="1">
    <location>
        <begin position="299"/>
        <end position="314"/>
    </location>
</feature>
<organism evidence="3 4">
    <name type="scientific">Allacma fusca</name>
    <dbReference type="NCBI Taxonomy" id="39272"/>
    <lineage>
        <taxon>Eukaryota</taxon>
        <taxon>Metazoa</taxon>
        <taxon>Ecdysozoa</taxon>
        <taxon>Arthropoda</taxon>
        <taxon>Hexapoda</taxon>
        <taxon>Collembola</taxon>
        <taxon>Symphypleona</taxon>
        <taxon>Sminthuridae</taxon>
        <taxon>Allacma</taxon>
    </lineage>
</organism>
<feature type="transmembrane region" description="Helical" evidence="2">
    <location>
        <begin position="105"/>
        <end position="125"/>
    </location>
</feature>
<keyword evidence="2" id="KW-0812">Transmembrane</keyword>
<feature type="region of interest" description="Disordered" evidence="1">
    <location>
        <begin position="346"/>
        <end position="390"/>
    </location>
</feature>
<feature type="compositionally biased region" description="Low complexity" evidence="1">
    <location>
        <begin position="315"/>
        <end position="327"/>
    </location>
</feature>
<feature type="transmembrane region" description="Helical" evidence="2">
    <location>
        <begin position="21"/>
        <end position="40"/>
    </location>
</feature>
<dbReference type="EMBL" id="CAJVCH010570035">
    <property type="protein sequence ID" value="CAG7833820.1"/>
    <property type="molecule type" value="Genomic_DNA"/>
</dbReference>
<feature type="region of interest" description="Disordered" evidence="1">
    <location>
        <begin position="295"/>
        <end position="327"/>
    </location>
</feature>
<dbReference type="Proteomes" id="UP000708208">
    <property type="component" value="Unassembled WGS sequence"/>
</dbReference>